<protein>
    <submittedName>
        <fullName evidence="2">Uncharacterized protein</fullName>
    </submittedName>
</protein>
<evidence type="ECO:0000256" key="1">
    <source>
        <dbReference type="SAM" id="MobiDB-lite"/>
    </source>
</evidence>
<sequence>MTLAKQEATILYKCEISCLCCVRVDTACITFRRYPRSKCTLDGRSQRKHLSSHPSRSSPQGQSGESKCAQDLDSFPTWAVELNLWWNGGRQILSTPRSGQIPDRAWMEGRNPIA</sequence>
<reference evidence="2 3" key="1">
    <citation type="submission" date="2023-09" db="EMBL/GenBank/DDBJ databases">
        <authorList>
            <person name="Wang M."/>
        </authorList>
    </citation>
    <scope>NUCLEOTIDE SEQUENCE [LARGE SCALE GENOMIC DNA]</scope>
    <source>
        <strain evidence="2">GT-2023</strain>
        <tissue evidence="2">Liver</tissue>
    </source>
</reference>
<dbReference type="EMBL" id="JAYMGO010000020">
    <property type="protein sequence ID" value="KAL1254624.1"/>
    <property type="molecule type" value="Genomic_DNA"/>
</dbReference>
<evidence type="ECO:0000313" key="2">
    <source>
        <dbReference type="EMBL" id="KAL1254624.1"/>
    </source>
</evidence>
<keyword evidence="3" id="KW-1185">Reference proteome</keyword>
<name>A0ABR3LSF1_9TELE</name>
<feature type="region of interest" description="Disordered" evidence="1">
    <location>
        <begin position="93"/>
        <end position="114"/>
    </location>
</feature>
<proteinExistence type="predicted"/>
<dbReference type="Proteomes" id="UP001558613">
    <property type="component" value="Unassembled WGS sequence"/>
</dbReference>
<feature type="region of interest" description="Disordered" evidence="1">
    <location>
        <begin position="42"/>
        <end position="70"/>
    </location>
</feature>
<comment type="caution">
    <text evidence="2">The sequence shown here is derived from an EMBL/GenBank/DDBJ whole genome shotgun (WGS) entry which is preliminary data.</text>
</comment>
<evidence type="ECO:0000313" key="3">
    <source>
        <dbReference type="Proteomes" id="UP001558613"/>
    </source>
</evidence>
<organism evidence="2 3">
    <name type="scientific">Cirrhinus molitorella</name>
    <name type="common">mud carp</name>
    <dbReference type="NCBI Taxonomy" id="172907"/>
    <lineage>
        <taxon>Eukaryota</taxon>
        <taxon>Metazoa</taxon>
        <taxon>Chordata</taxon>
        <taxon>Craniata</taxon>
        <taxon>Vertebrata</taxon>
        <taxon>Euteleostomi</taxon>
        <taxon>Actinopterygii</taxon>
        <taxon>Neopterygii</taxon>
        <taxon>Teleostei</taxon>
        <taxon>Ostariophysi</taxon>
        <taxon>Cypriniformes</taxon>
        <taxon>Cyprinidae</taxon>
        <taxon>Labeoninae</taxon>
        <taxon>Labeonini</taxon>
        <taxon>Cirrhinus</taxon>
    </lineage>
</organism>
<accession>A0ABR3LSF1</accession>
<feature type="compositionally biased region" description="Polar residues" evidence="1">
    <location>
        <begin position="52"/>
        <end position="65"/>
    </location>
</feature>
<gene>
    <name evidence="2" type="ORF">QQF64_016853</name>
</gene>